<evidence type="ECO:0000256" key="1">
    <source>
        <dbReference type="ARBA" id="ARBA00023002"/>
    </source>
</evidence>
<evidence type="ECO:0000313" key="5">
    <source>
        <dbReference type="Proteomes" id="UP000177652"/>
    </source>
</evidence>
<dbReference type="Pfam" id="PF02826">
    <property type="entry name" value="2-Hacid_dh_C"/>
    <property type="match status" value="1"/>
</dbReference>
<keyword evidence="2" id="KW-0520">NAD</keyword>
<evidence type="ECO:0000256" key="2">
    <source>
        <dbReference type="ARBA" id="ARBA00023027"/>
    </source>
</evidence>
<dbReference type="CDD" id="cd05300">
    <property type="entry name" value="2-Hacid_dh_1"/>
    <property type="match status" value="1"/>
</dbReference>
<dbReference type="STRING" id="1798497.A3D71_02460"/>
<dbReference type="EMBL" id="MFLK01000009">
    <property type="protein sequence ID" value="OGG66391.1"/>
    <property type="molecule type" value="Genomic_DNA"/>
</dbReference>
<dbReference type="PANTHER" id="PTHR43333:SF1">
    <property type="entry name" value="D-ISOMER SPECIFIC 2-HYDROXYACID DEHYDROGENASE NAD-BINDING DOMAIN-CONTAINING PROTEIN"/>
    <property type="match status" value="1"/>
</dbReference>
<evidence type="ECO:0000259" key="3">
    <source>
        <dbReference type="Pfam" id="PF02826"/>
    </source>
</evidence>
<dbReference type="InterPro" id="IPR006140">
    <property type="entry name" value="D-isomer_DH_NAD-bd"/>
</dbReference>
<dbReference type="SUPFAM" id="SSF52283">
    <property type="entry name" value="Formate/glycerate dehydrogenase catalytic domain-like"/>
    <property type="match status" value="1"/>
</dbReference>
<evidence type="ECO:0000313" key="4">
    <source>
        <dbReference type="EMBL" id="OGG66391.1"/>
    </source>
</evidence>
<feature type="domain" description="D-isomer specific 2-hydroxyacid dehydrogenase NAD-binding" evidence="3">
    <location>
        <begin position="106"/>
        <end position="278"/>
    </location>
</feature>
<dbReference type="Proteomes" id="UP000177652">
    <property type="component" value="Unassembled WGS sequence"/>
</dbReference>
<reference evidence="4 5" key="1">
    <citation type="journal article" date="2016" name="Nat. Commun.">
        <title>Thousands of microbial genomes shed light on interconnected biogeochemical processes in an aquifer system.</title>
        <authorList>
            <person name="Anantharaman K."/>
            <person name="Brown C.T."/>
            <person name="Hug L.A."/>
            <person name="Sharon I."/>
            <person name="Castelle C.J."/>
            <person name="Probst A.J."/>
            <person name="Thomas B.C."/>
            <person name="Singh A."/>
            <person name="Wilkins M.J."/>
            <person name="Karaoz U."/>
            <person name="Brodie E.L."/>
            <person name="Williams K.H."/>
            <person name="Hubbard S.S."/>
            <person name="Banfield J.F."/>
        </authorList>
    </citation>
    <scope>NUCLEOTIDE SEQUENCE [LARGE SCALE GENOMIC DNA]</scope>
</reference>
<name>A0A1F6DY97_9BACT</name>
<dbReference type="PANTHER" id="PTHR43333">
    <property type="entry name" value="2-HACID_DH_C DOMAIN-CONTAINING PROTEIN"/>
    <property type="match status" value="1"/>
</dbReference>
<gene>
    <name evidence="4" type="ORF">A3D71_02460</name>
</gene>
<organism evidence="4 5">
    <name type="scientific">Candidatus Kaiserbacteria bacterium RIFCSPHIGHO2_02_FULL_55_20</name>
    <dbReference type="NCBI Taxonomy" id="1798497"/>
    <lineage>
        <taxon>Bacteria</taxon>
        <taxon>Candidatus Kaiseribacteriota</taxon>
    </lineage>
</organism>
<dbReference type="AlphaFoldDB" id="A0A1F6DY97"/>
<dbReference type="GO" id="GO:0016491">
    <property type="term" value="F:oxidoreductase activity"/>
    <property type="evidence" value="ECO:0007669"/>
    <property type="project" value="UniProtKB-KW"/>
</dbReference>
<protein>
    <recommendedName>
        <fullName evidence="3">D-isomer specific 2-hydroxyacid dehydrogenase NAD-binding domain-containing protein</fullName>
    </recommendedName>
</protein>
<dbReference type="GO" id="GO:0051287">
    <property type="term" value="F:NAD binding"/>
    <property type="evidence" value="ECO:0007669"/>
    <property type="project" value="InterPro"/>
</dbReference>
<dbReference type="InterPro" id="IPR036291">
    <property type="entry name" value="NAD(P)-bd_dom_sf"/>
</dbReference>
<comment type="caution">
    <text evidence="4">The sequence shown here is derived from an EMBL/GenBank/DDBJ whole genome shotgun (WGS) entry which is preliminary data.</text>
</comment>
<dbReference type="Gene3D" id="3.40.50.720">
    <property type="entry name" value="NAD(P)-binding Rossmann-like Domain"/>
    <property type="match status" value="2"/>
</dbReference>
<dbReference type="SUPFAM" id="SSF51735">
    <property type="entry name" value="NAD(P)-binding Rossmann-fold domains"/>
    <property type="match status" value="1"/>
</dbReference>
<proteinExistence type="predicted"/>
<sequence>MAKNTVIVISRNQEEYERRLKALNLPDLEILAPRDADGIRQNIERANIMLANPPLAKNYINDAENVKWMQSTYAGVDAMNAEGLRKDYVLTNIREVYGPPLAEYTFAYILAFRKEISENRAYQKEHLWKQRLAGMISGQTLCVVGAGSIGKEIAKIGKAFGMRTIGYRSTNQPIEFFDEIYAGDLKQCVALGDYVVSVLPNTKQTDDIFNAEVFASMKNTAVFINIGRGNAVNEVDLIAALKERKIAKAVLDVFKAEPLPADSPLWNTGNLYLTPHMAGYIFNDRELEIFAENYRRFCAGEDLMYRVDFAKGY</sequence>
<keyword evidence="1" id="KW-0560">Oxidoreductase</keyword>
<accession>A0A1F6DY97</accession>